<dbReference type="OMA" id="CDGRNER"/>
<name>A0A0K9PRZ4_ZOSMR</name>
<dbReference type="InterPro" id="IPR035992">
    <property type="entry name" value="Ricin_B-like_lectins"/>
</dbReference>
<dbReference type="OrthoDB" id="7769065at2759"/>
<reference evidence="2" key="1">
    <citation type="journal article" date="2016" name="Nature">
        <title>The genome of the seagrass Zostera marina reveals angiosperm adaptation to the sea.</title>
        <authorList>
            <person name="Olsen J.L."/>
            <person name="Rouze P."/>
            <person name="Verhelst B."/>
            <person name="Lin Y.-C."/>
            <person name="Bayer T."/>
            <person name="Collen J."/>
            <person name="Dattolo E."/>
            <person name="De Paoli E."/>
            <person name="Dittami S."/>
            <person name="Maumus F."/>
            <person name="Michel G."/>
            <person name="Kersting A."/>
            <person name="Lauritano C."/>
            <person name="Lohaus R."/>
            <person name="Toepel M."/>
            <person name="Tonon T."/>
            <person name="Vanneste K."/>
            <person name="Amirebrahimi M."/>
            <person name="Brakel J."/>
            <person name="Bostroem C."/>
            <person name="Chovatia M."/>
            <person name="Grimwood J."/>
            <person name="Jenkins J.W."/>
            <person name="Jueterbock A."/>
            <person name="Mraz A."/>
            <person name="Stam W.T."/>
            <person name="Tice H."/>
            <person name="Bornberg-Bauer E."/>
            <person name="Green P.J."/>
            <person name="Pearson G.A."/>
            <person name="Procaccini G."/>
            <person name="Duarte C.M."/>
            <person name="Schmutz J."/>
            <person name="Reusch T.B.H."/>
            <person name="Van de Peer Y."/>
        </authorList>
    </citation>
    <scope>NUCLEOTIDE SEQUENCE [LARGE SCALE GENOMIC DNA]</scope>
    <source>
        <strain evidence="2">cv. Finnish</strain>
    </source>
</reference>
<comment type="caution">
    <text evidence="1">The sequence shown here is derived from an EMBL/GenBank/DDBJ whole genome shotgun (WGS) entry which is preliminary data.</text>
</comment>
<evidence type="ECO:0000313" key="2">
    <source>
        <dbReference type="Proteomes" id="UP000036987"/>
    </source>
</evidence>
<dbReference type="SUPFAM" id="SSF50370">
    <property type="entry name" value="Ricin B-like lectins"/>
    <property type="match status" value="1"/>
</dbReference>
<keyword evidence="2" id="KW-1185">Reference proteome</keyword>
<dbReference type="AlphaFoldDB" id="A0A0K9PRZ4"/>
<gene>
    <name evidence="1" type="ORF">ZOSMA_18G01080</name>
</gene>
<evidence type="ECO:0000313" key="1">
    <source>
        <dbReference type="EMBL" id="KMZ71010.1"/>
    </source>
</evidence>
<proteinExistence type="predicted"/>
<dbReference type="PANTHER" id="PTHR31257:SF2">
    <property type="entry name" value="RICIN B-LIKE LECTIN EULS3"/>
    <property type="match status" value="1"/>
</dbReference>
<dbReference type="EMBL" id="LFYR01000692">
    <property type="protein sequence ID" value="KMZ71010.1"/>
    <property type="molecule type" value="Genomic_DNA"/>
</dbReference>
<dbReference type="PANTHER" id="PTHR31257">
    <property type="entry name" value="RICIN B-LIKE LECTIN EULS3"/>
    <property type="match status" value="1"/>
</dbReference>
<organism evidence="1 2">
    <name type="scientific">Zostera marina</name>
    <name type="common">Eelgrass</name>
    <dbReference type="NCBI Taxonomy" id="29655"/>
    <lineage>
        <taxon>Eukaryota</taxon>
        <taxon>Viridiplantae</taxon>
        <taxon>Streptophyta</taxon>
        <taxon>Embryophyta</taxon>
        <taxon>Tracheophyta</taxon>
        <taxon>Spermatophyta</taxon>
        <taxon>Magnoliopsida</taxon>
        <taxon>Liliopsida</taxon>
        <taxon>Zosteraceae</taxon>
        <taxon>Zostera</taxon>
    </lineage>
</organism>
<evidence type="ECO:0008006" key="3">
    <source>
        <dbReference type="Google" id="ProtNLM"/>
    </source>
</evidence>
<accession>A0A0K9PRZ4</accession>
<dbReference type="Gene3D" id="2.80.10.50">
    <property type="match status" value="1"/>
</dbReference>
<sequence length="163" mass="18816">MEEYLRKKKIVRIFTKADENYSLTIRDGEIVLAPADPDDEFQHWVKDEKYALKVKDRVDSSSFSLVNIATGEAIKHSTNADNNQEVSLTPYNLDRRGIDIFVLWSEGDDLGNGFRAIRKVNDISLNFDAFNGDKDHGGVRDGTKLTLWDWWSGDNQQWKIEKY</sequence>
<dbReference type="STRING" id="29655.A0A0K9PRZ4"/>
<dbReference type="Proteomes" id="UP000036987">
    <property type="component" value="Unassembled WGS sequence"/>
</dbReference>
<protein>
    <recommendedName>
        <fullName evidence="3">Ricin B lectin domain-containing protein</fullName>
    </recommendedName>
</protein>
<dbReference type="InterPro" id="IPR040249">
    <property type="entry name" value="Ricin_B-like_lectin_EULS3-like"/>
</dbReference>
<dbReference type="CDD" id="cd23431">
    <property type="entry name" value="beta-trefoil_Ricin_AtEULS3-like"/>
    <property type="match status" value="1"/>
</dbReference>